<dbReference type="PANTHER" id="PTHR34308">
    <property type="entry name" value="COBALAMIN BIOSYNTHESIS PROTEIN CBIB"/>
    <property type="match status" value="1"/>
</dbReference>
<comment type="function">
    <text evidence="9">Converts cobyric acid to cobinamide by the addition of aminopropanol on the F carboxylic group.</text>
</comment>
<evidence type="ECO:0000256" key="7">
    <source>
        <dbReference type="ARBA" id="ARBA00022989"/>
    </source>
</evidence>
<protein>
    <recommendedName>
        <fullName evidence="9">Cobalamin biosynthesis protein CobD</fullName>
    </recommendedName>
</protein>
<dbReference type="GO" id="GO:0005886">
    <property type="term" value="C:plasma membrane"/>
    <property type="evidence" value="ECO:0007669"/>
    <property type="project" value="UniProtKB-SubCell"/>
</dbReference>
<dbReference type="Proteomes" id="UP000434409">
    <property type="component" value="Unassembled WGS sequence"/>
</dbReference>
<feature type="transmembrane region" description="Helical" evidence="9">
    <location>
        <begin position="295"/>
        <end position="314"/>
    </location>
</feature>
<evidence type="ECO:0000256" key="2">
    <source>
        <dbReference type="ARBA" id="ARBA00004953"/>
    </source>
</evidence>
<reference evidence="10 11" key="1">
    <citation type="submission" date="2019-08" db="EMBL/GenBank/DDBJ databases">
        <title>In-depth cultivation of the pig gut microbiome towards novel bacterial diversity and tailored functional studies.</title>
        <authorList>
            <person name="Wylensek D."/>
            <person name="Hitch T.C.A."/>
            <person name="Clavel T."/>
        </authorList>
    </citation>
    <scope>NUCLEOTIDE SEQUENCE [LARGE SCALE GENOMIC DNA]</scope>
    <source>
        <strain evidence="10 11">68-1-5</strain>
    </source>
</reference>
<dbReference type="UniPathway" id="UPA00148"/>
<evidence type="ECO:0000256" key="3">
    <source>
        <dbReference type="ARBA" id="ARBA00006263"/>
    </source>
</evidence>
<keyword evidence="4 9" id="KW-1003">Cell membrane</keyword>
<feature type="transmembrane region" description="Helical" evidence="9">
    <location>
        <begin position="155"/>
        <end position="173"/>
    </location>
</feature>
<dbReference type="HAMAP" id="MF_00024">
    <property type="entry name" value="CobD_CbiB"/>
    <property type="match status" value="1"/>
</dbReference>
<evidence type="ECO:0000256" key="9">
    <source>
        <dbReference type="HAMAP-Rule" id="MF_00024"/>
    </source>
</evidence>
<dbReference type="Pfam" id="PF03186">
    <property type="entry name" value="CobD_Cbib"/>
    <property type="match status" value="1"/>
</dbReference>
<sequence length="317" mass="34653">MLLPLCVGVGLDLLLGDPVWLYHPVRLMGKTIEGLEGRIRACLPKTKTGERAGGGLLVILMLLIWGVLPFFFVSFCYRLHWGLGLGIESVMCYQMLAMKSLRTESKKVYEALKTGIEPARKAVAMIVGRDTANLTEEGVIKAAVETVAENTSDGVVAPLLFLCIGGGAGGYLYKAVNTMDSMVGYQNDTYRYFGSASARLDDLLNYLPARISAGLMLLAAYFLGMPVREGVRIYRRDRRKHKSPNAAQTEAVMAGVLQVQLAGDAWYFGKKYEKPTIGDPIRAIMAEDILRAHKLLYGTGILAAVLAIAVRGCLWGR</sequence>
<comment type="caution">
    <text evidence="10">The sequence shown here is derived from an EMBL/GenBank/DDBJ whole genome shotgun (WGS) entry which is preliminary data.</text>
</comment>
<feature type="transmembrane region" description="Helical" evidence="9">
    <location>
        <begin position="54"/>
        <end position="73"/>
    </location>
</feature>
<evidence type="ECO:0000313" key="11">
    <source>
        <dbReference type="Proteomes" id="UP000434409"/>
    </source>
</evidence>
<keyword evidence="6 9" id="KW-0812">Transmembrane</keyword>
<dbReference type="PANTHER" id="PTHR34308:SF1">
    <property type="entry name" value="COBALAMIN BIOSYNTHESIS PROTEIN CBIB"/>
    <property type="match status" value="1"/>
</dbReference>
<evidence type="ECO:0000256" key="1">
    <source>
        <dbReference type="ARBA" id="ARBA00004651"/>
    </source>
</evidence>
<accession>A0A6N7UZI6</accession>
<dbReference type="GO" id="GO:0009236">
    <property type="term" value="P:cobalamin biosynthetic process"/>
    <property type="evidence" value="ECO:0007669"/>
    <property type="project" value="UniProtKB-UniRule"/>
</dbReference>
<dbReference type="EMBL" id="VULY01000018">
    <property type="protein sequence ID" value="MSR93280.1"/>
    <property type="molecule type" value="Genomic_DNA"/>
</dbReference>
<evidence type="ECO:0000256" key="6">
    <source>
        <dbReference type="ARBA" id="ARBA00022692"/>
    </source>
</evidence>
<evidence type="ECO:0000256" key="8">
    <source>
        <dbReference type="ARBA" id="ARBA00023136"/>
    </source>
</evidence>
<keyword evidence="7 9" id="KW-1133">Transmembrane helix</keyword>
<comment type="subcellular location">
    <subcellularLocation>
        <location evidence="1 9">Cell membrane</location>
        <topology evidence="1 9">Multi-pass membrane protein</topology>
    </subcellularLocation>
</comment>
<keyword evidence="5 9" id="KW-0169">Cobalamin biosynthesis</keyword>
<organism evidence="10 11">
    <name type="scientific">Suipraeoptans intestinalis</name>
    <dbReference type="NCBI Taxonomy" id="2606628"/>
    <lineage>
        <taxon>Bacteria</taxon>
        <taxon>Bacillati</taxon>
        <taxon>Bacillota</taxon>
        <taxon>Clostridia</taxon>
        <taxon>Lachnospirales</taxon>
        <taxon>Lachnospiraceae</taxon>
        <taxon>Suipraeoptans</taxon>
    </lineage>
</organism>
<evidence type="ECO:0000256" key="5">
    <source>
        <dbReference type="ARBA" id="ARBA00022573"/>
    </source>
</evidence>
<comment type="pathway">
    <text evidence="2 9">Cofactor biosynthesis; adenosylcobalamin biosynthesis.</text>
</comment>
<name>A0A6N7UZI6_9FIRM</name>
<keyword evidence="11" id="KW-1185">Reference proteome</keyword>
<dbReference type="InterPro" id="IPR004485">
    <property type="entry name" value="Cobalamin_biosynth_CobD/CbiB"/>
</dbReference>
<dbReference type="AlphaFoldDB" id="A0A6N7UZI6"/>
<keyword evidence="8 9" id="KW-0472">Membrane</keyword>
<feature type="transmembrane region" description="Helical" evidence="9">
    <location>
        <begin position="207"/>
        <end position="225"/>
    </location>
</feature>
<dbReference type="NCBIfam" id="TIGR00380">
    <property type="entry name" value="cobal_cbiB"/>
    <property type="match status" value="1"/>
</dbReference>
<comment type="caution">
    <text evidence="9">Lacks conserved residue(s) required for the propagation of feature annotation.</text>
</comment>
<proteinExistence type="inferred from homology"/>
<evidence type="ECO:0000313" key="10">
    <source>
        <dbReference type="EMBL" id="MSR93280.1"/>
    </source>
</evidence>
<dbReference type="GO" id="GO:0015420">
    <property type="term" value="F:ABC-type vitamin B12 transporter activity"/>
    <property type="evidence" value="ECO:0007669"/>
    <property type="project" value="UniProtKB-UniRule"/>
</dbReference>
<gene>
    <name evidence="9 10" type="primary">cobD</name>
    <name evidence="10" type="ORF">FYJ34_03110</name>
</gene>
<evidence type="ECO:0000256" key="4">
    <source>
        <dbReference type="ARBA" id="ARBA00022475"/>
    </source>
</evidence>
<comment type="similarity">
    <text evidence="3 9">Belongs to the CobD/CbiB family.</text>
</comment>
<dbReference type="GO" id="GO:0048472">
    <property type="term" value="F:threonine-phosphate decarboxylase activity"/>
    <property type="evidence" value="ECO:0007669"/>
    <property type="project" value="InterPro"/>
</dbReference>